<protein>
    <submittedName>
        <fullName evidence="2">Uncharacterized protein</fullName>
    </submittedName>
</protein>
<feature type="compositionally biased region" description="Basic and acidic residues" evidence="1">
    <location>
        <begin position="147"/>
        <end position="162"/>
    </location>
</feature>
<feature type="compositionally biased region" description="Basic and acidic residues" evidence="1">
    <location>
        <begin position="194"/>
        <end position="209"/>
    </location>
</feature>
<name>A0A7N0U885_KALFE</name>
<dbReference type="PANTHER" id="PTHR33095:SF57">
    <property type="entry name" value="EXPRESSED PROTEIN"/>
    <property type="match status" value="1"/>
</dbReference>
<reference evidence="2" key="1">
    <citation type="submission" date="2021-01" db="UniProtKB">
        <authorList>
            <consortium name="EnsemblPlants"/>
        </authorList>
    </citation>
    <scope>IDENTIFICATION</scope>
</reference>
<dbReference type="Gramene" id="Kaladp0057s0127.1.v1.1">
    <property type="protein sequence ID" value="Kaladp0057s0127.1.v1.1"/>
    <property type="gene ID" value="Kaladp0057s0127.v1.1"/>
</dbReference>
<dbReference type="Proteomes" id="UP000594263">
    <property type="component" value="Unplaced"/>
</dbReference>
<feature type="region of interest" description="Disordered" evidence="1">
    <location>
        <begin position="121"/>
        <end position="227"/>
    </location>
</feature>
<dbReference type="AlphaFoldDB" id="A0A7N0U885"/>
<dbReference type="Pfam" id="PF07816">
    <property type="entry name" value="DUF1645"/>
    <property type="match status" value="1"/>
</dbReference>
<evidence type="ECO:0000313" key="3">
    <source>
        <dbReference type="Proteomes" id="UP000594263"/>
    </source>
</evidence>
<dbReference type="OMA" id="NHKFWSS"/>
<feature type="region of interest" description="Disordered" evidence="1">
    <location>
        <begin position="260"/>
        <end position="282"/>
    </location>
</feature>
<keyword evidence="3" id="KW-1185">Reference proteome</keyword>
<organism evidence="2 3">
    <name type="scientific">Kalanchoe fedtschenkoi</name>
    <name type="common">Lavender scallops</name>
    <name type="synonym">South American air plant</name>
    <dbReference type="NCBI Taxonomy" id="63787"/>
    <lineage>
        <taxon>Eukaryota</taxon>
        <taxon>Viridiplantae</taxon>
        <taxon>Streptophyta</taxon>
        <taxon>Embryophyta</taxon>
        <taxon>Tracheophyta</taxon>
        <taxon>Spermatophyta</taxon>
        <taxon>Magnoliopsida</taxon>
        <taxon>eudicotyledons</taxon>
        <taxon>Gunneridae</taxon>
        <taxon>Pentapetalae</taxon>
        <taxon>Saxifragales</taxon>
        <taxon>Crassulaceae</taxon>
        <taxon>Kalanchoe</taxon>
    </lineage>
</organism>
<dbReference type="PANTHER" id="PTHR33095">
    <property type="entry name" value="OS07G0619500 PROTEIN"/>
    <property type="match status" value="1"/>
</dbReference>
<evidence type="ECO:0000313" key="2">
    <source>
        <dbReference type="EnsemblPlants" id="Kaladp0057s0127.1.v1.1"/>
    </source>
</evidence>
<feature type="compositionally biased region" description="Low complexity" evidence="1">
    <location>
        <begin position="213"/>
        <end position="226"/>
    </location>
</feature>
<dbReference type="EnsemblPlants" id="Kaladp0057s0127.1.v1.1">
    <property type="protein sequence ID" value="Kaladp0057s0127.1.v1.1"/>
    <property type="gene ID" value="Kaladp0057s0127.v1.1"/>
</dbReference>
<evidence type="ECO:0000256" key="1">
    <source>
        <dbReference type="SAM" id="MobiDB-lite"/>
    </source>
</evidence>
<dbReference type="InterPro" id="IPR012442">
    <property type="entry name" value="DUF1645_plant"/>
</dbReference>
<proteinExistence type="predicted"/>
<sequence>MNSKPLQAANNGGSAVTPDGIIPGTYYDSSCCSSPCVTAPSSPGRAPVAYYYSAPASPMHFLQSFSSSPAPSCSGDGMNKGSSEFDFDFAGPCNKADVDQSLSMSSADELFLNGQIRPMKLSSHLQRPQNLPPLIDDDEEEEAAEIEVMRGRELNKMRERERSVRRRARSLSPLRSDWNEENDDEDEKKRRRRREEEERKTGDGAKFDDTPISSPSSSSRSSSGGRNSKRWLFLKDFIRNKSDGSDTGSRPAARFWSSISFSHSKSGPRPPPYPPRKEKLEKPQKAKLIKKFSQTVGGRAGGDAGGRLMNGIGKQRSAHEAHYAAKRAQAEELRRKTYLPYRQGLLGCLGFSSKGYGAMNGLARAISSVSSRPSCSSEFDR</sequence>
<accession>A0A7N0U885</accession>
<feature type="compositionally biased region" description="Acidic residues" evidence="1">
    <location>
        <begin position="135"/>
        <end position="145"/>
    </location>
</feature>